<dbReference type="Gene3D" id="3.10.620.30">
    <property type="match status" value="1"/>
</dbReference>
<proteinExistence type="predicted"/>
<organism evidence="2 3">
    <name type="scientific">Amaricoccus macauensis</name>
    <dbReference type="NCBI Taxonomy" id="57001"/>
    <lineage>
        <taxon>Bacteria</taxon>
        <taxon>Pseudomonadati</taxon>
        <taxon>Pseudomonadota</taxon>
        <taxon>Alphaproteobacteria</taxon>
        <taxon>Rhodobacterales</taxon>
        <taxon>Paracoccaceae</taxon>
        <taxon>Amaricoccus</taxon>
    </lineage>
</organism>
<gene>
    <name evidence="2" type="ORF">HNP73_001714</name>
</gene>
<feature type="domain" description="Transglutaminase-like" evidence="1">
    <location>
        <begin position="117"/>
        <end position="182"/>
    </location>
</feature>
<dbReference type="PANTHER" id="PTHR33490:SF12">
    <property type="entry name" value="BLL5557 PROTEIN"/>
    <property type="match status" value="1"/>
</dbReference>
<dbReference type="GO" id="GO:0006508">
    <property type="term" value="P:proteolysis"/>
    <property type="evidence" value="ECO:0007669"/>
    <property type="project" value="UniProtKB-KW"/>
</dbReference>
<dbReference type="AlphaFoldDB" id="A0A840SNA0"/>
<dbReference type="Pfam" id="PF01841">
    <property type="entry name" value="Transglut_core"/>
    <property type="match status" value="1"/>
</dbReference>
<evidence type="ECO:0000313" key="2">
    <source>
        <dbReference type="EMBL" id="MBB5221778.1"/>
    </source>
</evidence>
<sequence length="237" mass="25877">MRARDFVDDFGNVLTRLVAPEGRLTVSTLFDVADSGRPDEVAPGALEDPIDALPDDVLGFLHGSRYCEADLLADFAWSEFAKVPAGWARVQAIVGFVHGHIAFDYKKADSRRTAFGAFTDRVGVCRDFAHLAVALCRAMNIPARYCTGYLGDIGVEPSGPMDFSAWFQVWLGGRWYTCDARHNRPRIGRVLIATGRDATDVAISTSFGAANLEGFEVCTDEIFPEVAPEARRVVSVA</sequence>
<dbReference type="PANTHER" id="PTHR33490">
    <property type="entry name" value="BLR5614 PROTEIN-RELATED"/>
    <property type="match status" value="1"/>
</dbReference>
<keyword evidence="2" id="KW-0645">Protease</keyword>
<dbReference type="SMART" id="SM00460">
    <property type="entry name" value="TGc"/>
    <property type="match status" value="1"/>
</dbReference>
<dbReference type="GO" id="GO:0008233">
    <property type="term" value="F:peptidase activity"/>
    <property type="evidence" value="ECO:0007669"/>
    <property type="project" value="UniProtKB-KW"/>
</dbReference>
<dbReference type="Proteomes" id="UP000549457">
    <property type="component" value="Unassembled WGS sequence"/>
</dbReference>
<dbReference type="InterPro" id="IPR038765">
    <property type="entry name" value="Papain-like_cys_pep_sf"/>
</dbReference>
<name>A0A840SNA0_9RHOB</name>
<keyword evidence="3" id="KW-1185">Reference proteome</keyword>
<protein>
    <submittedName>
        <fullName evidence="2">Transglutaminase-like putative cysteine protease</fullName>
    </submittedName>
</protein>
<accession>A0A840SNA0</accession>
<evidence type="ECO:0000259" key="1">
    <source>
        <dbReference type="SMART" id="SM00460"/>
    </source>
</evidence>
<dbReference type="InterPro" id="IPR002931">
    <property type="entry name" value="Transglutaminase-like"/>
</dbReference>
<comment type="caution">
    <text evidence="2">The sequence shown here is derived from an EMBL/GenBank/DDBJ whole genome shotgun (WGS) entry which is preliminary data.</text>
</comment>
<dbReference type="Gene3D" id="2.60.40.2250">
    <property type="match status" value="1"/>
</dbReference>
<evidence type="ECO:0000313" key="3">
    <source>
        <dbReference type="Proteomes" id="UP000549457"/>
    </source>
</evidence>
<dbReference type="EMBL" id="JACHFM010000002">
    <property type="protein sequence ID" value="MBB5221778.1"/>
    <property type="molecule type" value="Genomic_DNA"/>
</dbReference>
<reference evidence="2 3" key="1">
    <citation type="submission" date="2020-08" db="EMBL/GenBank/DDBJ databases">
        <title>Genomic Encyclopedia of Type Strains, Phase IV (KMG-IV): sequencing the most valuable type-strain genomes for metagenomic binning, comparative biology and taxonomic classification.</title>
        <authorList>
            <person name="Goeker M."/>
        </authorList>
    </citation>
    <scope>NUCLEOTIDE SEQUENCE [LARGE SCALE GENOMIC DNA]</scope>
    <source>
        <strain evidence="2 3">DSM 101730</strain>
    </source>
</reference>
<dbReference type="SUPFAM" id="SSF54001">
    <property type="entry name" value="Cysteine proteinases"/>
    <property type="match status" value="1"/>
</dbReference>
<keyword evidence="2" id="KW-0378">Hydrolase</keyword>